<gene>
    <name evidence="1" type="ORF">HannXRQ_Chr07g0205731</name>
</gene>
<evidence type="ECO:0000313" key="1">
    <source>
        <dbReference type="EMBL" id="OTG21584.1"/>
    </source>
</evidence>
<keyword evidence="2" id="KW-1185">Reference proteome</keyword>
<organism evidence="1 2">
    <name type="scientific">Helianthus annuus</name>
    <name type="common">Common sunflower</name>
    <dbReference type="NCBI Taxonomy" id="4232"/>
    <lineage>
        <taxon>Eukaryota</taxon>
        <taxon>Viridiplantae</taxon>
        <taxon>Streptophyta</taxon>
        <taxon>Embryophyta</taxon>
        <taxon>Tracheophyta</taxon>
        <taxon>Spermatophyta</taxon>
        <taxon>Magnoliopsida</taxon>
        <taxon>eudicotyledons</taxon>
        <taxon>Gunneridae</taxon>
        <taxon>Pentapetalae</taxon>
        <taxon>asterids</taxon>
        <taxon>campanulids</taxon>
        <taxon>Asterales</taxon>
        <taxon>Asteraceae</taxon>
        <taxon>Asteroideae</taxon>
        <taxon>Heliantheae alliance</taxon>
        <taxon>Heliantheae</taxon>
        <taxon>Helianthus</taxon>
    </lineage>
</organism>
<dbReference type="Proteomes" id="UP000215914">
    <property type="component" value="Chromosome 7"/>
</dbReference>
<dbReference type="InterPro" id="IPR011032">
    <property type="entry name" value="GroES-like_sf"/>
</dbReference>
<sequence>MKGGTPPCRMLPLRERKLSMGNEPIPSGILPVRLLLPKLRTWRLEQFVMVAGMFPVKELNFIYFSFPFFFIFNSNPSSSPTPFTDLRRLISHILSSFSILVSDLYRILSYNIIQFYIRNSSPNHRFRGDELLSCLKAAGVVTAVGTGVCDLKIGDVVYHHFGSQLL</sequence>
<dbReference type="SUPFAM" id="SSF50129">
    <property type="entry name" value="GroES-like"/>
    <property type="match status" value="1"/>
</dbReference>
<protein>
    <submittedName>
        <fullName evidence="1">Putative groES-like protein</fullName>
    </submittedName>
</protein>
<reference evidence="2" key="1">
    <citation type="journal article" date="2017" name="Nature">
        <title>The sunflower genome provides insights into oil metabolism, flowering and Asterid evolution.</title>
        <authorList>
            <person name="Badouin H."/>
            <person name="Gouzy J."/>
            <person name="Grassa C.J."/>
            <person name="Murat F."/>
            <person name="Staton S.E."/>
            <person name="Cottret L."/>
            <person name="Lelandais-Briere C."/>
            <person name="Owens G.L."/>
            <person name="Carrere S."/>
            <person name="Mayjonade B."/>
            <person name="Legrand L."/>
            <person name="Gill N."/>
            <person name="Kane N.C."/>
            <person name="Bowers J.E."/>
            <person name="Hubner S."/>
            <person name="Bellec A."/>
            <person name="Berard A."/>
            <person name="Berges H."/>
            <person name="Blanchet N."/>
            <person name="Boniface M.C."/>
            <person name="Brunel D."/>
            <person name="Catrice O."/>
            <person name="Chaidir N."/>
            <person name="Claudel C."/>
            <person name="Donnadieu C."/>
            <person name="Faraut T."/>
            <person name="Fievet G."/>
            <person name="Helmstetter N."/>
            <person name="King M."/>
            <person name="Knapp S.J."/>
            <person name="Lai Z."/>
            <person name="Le Paslier M.C."/>
            <person name="Lippi Y."/>
            <person name="Lorenzon L."/>
            <person name="Mandel J.R."/>
            <person name="Marage G."/>
            <person name="Marchand G."/>
            <person name="Marquand E."/>
            <person name="Bret-Mestries E."/>
            <person name="Morien E."/>
            <person name="Nambeesan S."/>
            <person name="Nguyen T."/>
            <person name="Pegot-Espagnet P."/>
            <person name="Pouilly N."/>
            <person name="Raftis F."/>
            <person name="Sallet E."/>
            <person name="Schiex T."/>
            <person name="Thomas J."/>
            <person name="Vandecasteele C."/>
            <person name="Vares D."/>
            <person name="Vear F."/>
            <person name="Vautrin S."/>
            <person name="Crespi M."/>
            <person name="Mangin B."/>
            <person name="Burke J.M."/>
            <person name="Salse J."/>
            <person name="Munos S."/>
            <person name="Vincourt P."/>
            <person name="Rieseberg L.H."/>
            <person name="Langlade N.B."/>
        </authorList>
    </citation>
    <scope>NUCLEOTIDE SEQUENCE [LARGE SCALE GENOMIC DNA]</scope>
    <source>
        <strain evidence="2">cv. SF193</strain>
    </source>
</reference>
<proteinExistence type="predicted"/>
<dbReference type="InParanoid" id="A0A251UEP3"/>
<name>A0A251UEP3_HELAN</name>
<evidence type="ECO:0000313" key="2">
    <source>
        <dbReference type="Proteomes" id="UP000215914"/>
    </source>
</evidence>
<accession>A0A251UEP3</accession>
<dbReference type="AlphaFoldDB" id="A0A251UEP3"/>
<dbReference type="EMBL" id="CM007896">
    <property type="protein sequence ID" value="OTG21584.1"/>
    <property type="molecule type" value="Genomic_DNA"/>
</dbReference>